<proteinExistence type="predicted"/>
<dbReference type="PANTHER" id="PTHR22911:SF103">
    <property type="entry name" value="BLR2811 PROTEIN"/>
    <property type="match status" value="1"/>
</dbReference>
<keyword evidence="1" id="KW-1133">Transmembrane helix</keyword>
<gene>
    <name evidence="3" type="ORF">I6G29_10420</name>
    <name evidence="4" type="ORF">NCTC11997_02147</name>
</gene>
<feature type="transmembrane region" description="Helical" evidence="1">
    <location>
        <begin position="124"/>
        <end position="141"/>
    </location>
</feature>
<keyword evidence="6" id="KW-1185">Reference proteome</keyword>
<keyword evidence="1" id="KW-0472">Membrane</keyword>
<dbReference type="Proteomes" id="UP000594903">
    <property type="component" value="Chromosome"/>
</dbReference>
<reference evidence="4 5" key="1">
    <citation type="submission" date="2018-06" db="EMBL/GenBank/DDBJ databases">
        <authorList>
            <consortium name="Pathogen Informatics"/>
            <person name="Doyle S."/>
        </authorList>
    </citation>
    <scope>NUCLEOTIDE SEQUENCE [LARGE SCALE GENOMIC DNA]</scope>
    <source>
        <strain evidence="4 5">NCTC11997</strain>
    </source>
</reference>
<dbReference type="Pfam" id="PF00892">
    <property type="entry name" value="EamA"/>
    <property type="match status" value="2"/>
</dbReference>
<feature type="transmembrane region" description="Helical" evidence="1">
    <location>
        <begin position="180"/>
        <end position="200"/>
    </location>
</feature>
<feature type="transmembrane region" description="Helical" evidence="1">
    <location>
        <begin position="212"/>
        <end position="231"/>
    </location>
</feature>
<name>A0A378XIY7_9BURK</name>
<feature type="transmembrane region" description="Helical" evidence="1">
    <location>
        <begin position="29"/>
        <end position="53"/>
    </location>
</feature>
<evidence type="ECO:0000256" key="1">
    <source>
        <dbReference type="SAM" id="Phobius"/>
    </source>
</evidence>
<dbReference type="Gene3D" id="1.10.3730.20">
    <property type="match status" value="1"/>
</dbReference>
<accession>A0A378XIY7</accession>
<keyword evidence="1" id="KW-0812">Transmembrane</keyword>
<protein>
    <submittedName>
        <fullName evidence="3">DMT family transporter</fullName>
    </submittedName>
    <submittedName>
        <fullName evidence="4">Predicted permease, DMT superfamily</fullName>
    </submittedName>
</protein>
<dbReference type="AlphaFoldDB" id="A0A378XIY7"/>
<reference evidence="3 6" key="2">
    <citation type="submission" date="2020-12" db="EMBL/GenBank/DDBJ databases">
        <title>FDA dAtabase for Regulatory Grade micrObial Sequences (FDA-ARGOS): Supporting development and validation of Infectious Disease Dx tests.</title>
        <authorList>
            <person name="Sproer C."/>
            <person name="Gronow S."/>
            <person name="Severitt S."/>
            <person name="Schroder I."/>
            <person name="Tallon L."/>
            <person name="Sadzewicz L."/>
            <person name="Zhao X."/>
            <person name="Boylan J."/>
            <person name="Ott S."/>
            <person name="Bowen H."/>
            <person name="Vavikolanu K."/>
            <person name="Mehta A."/>
            <person name="Aluvathingal J."/>
            <person name="Nadendla S."/>
            <person name="Lowell S."/>
            <person name="Myers T."/>
            <person name="Yan Y."/>
            <person name="Sichtig H."/>
        </authorList>
    </citation>
    <scope>NUCLEOTIDE SEQUENCE [LARGE SCALE GENOMIC DNA]</scope>
    <source>
        <strain evidence="3 6">FDAARGOS_872</strain>
    </source>
</reference>
<feature type="transmembrane region" description="Helical" evidence="1">
    <location>
        <begin position="147"/>
        <end position="168"/>
    </location>
</feature>
<evidence type="ECO:0000313" key="6">
    <source>
        <dbReference type="Proteomes" id="UP000594903"/>
    </source>
</evidence>
<feature type="transmembrane region" description="Helical" evidence="1">
    <location>
        <begin position="74"/>
        <end position="94"/>
    </location>
</feature>
<evidence type="ECO:0000313" key="3">
    <source>
        <dbReference type="EMBL" id="QPT39555.1"/>
    </source>
</evidence>
<feature type="transmembrane region" description="Helical" evidence="1">
    <location>
        <begin position="269"/>
        <end position="290"/>
    </location>
</feature>
<evidence type="ECO:0000259" key="2">
    <source>
        <dbReference type="Pfam" id="PF00892"/>
    </source>
</evidence>
<dbReference type="InterPro" id="IPR037185">
    <property type="entry name" value="EmrE-like"/>
</dbReference>
<feature type="transmembrane region" description="Helical" evidence="1">
    <location>
        <begin position="243"/>
        <end position="263"/>
    </location>
</feature>
<dbReference type="EMBL" id="UGSB01000001">
    <property type="protein sequence ID" value="SUA56665.1"/>
    <property type="molecule type" value="Genomic_DNA"/>
</dbReference>
<evidence type="ECO:0000313" key="5">
    <source>
        <dbReference type="Proteomes" id="UP000254603"/>
    </source>
</evidence>
<dbReference type="InterPro" id="IPR000620">
    <property type="entry name" value="EamA_dom"/>
</dbReference>
<sequence length="306" mass="33811">MSNHRPFVGIIVLILSTWALSSLDAGGKWLMQFGLSLAALSWVRYLIHAVLVLAFTLPTRGPAIFKSKQMKFQVLRGALVLSATMTFFSALSYLPQAEATAINFLAPLLVLCLAPFFLKEPSRIHRWIAAFCGFIGVFVIVRPDSGLHPLGVMFGLMTATIFSLQFMVTRKLAEDDSMTTLLWTGLVGMALSSVLVFFSLENLAHIVTTYDWLDWAVLASTGVFGTLGHWLQIKAYQNAPASLLAPFVYLQIVAATVLGWIIWRQFPDALSWLGIAIVCGSGVVVSIIEWRDNQAVKRMIRQSLSN</sequence>
<feature type="transmembrane region" description="Helical" evidence="1">
    <location>
        <begin position="100"/>
        <end position="117"/>
    </location>
</feature>
<dbReference type="RefSeq" id="WP_018573583.1">
    <property type="nucleotide sequence ID" value="NZ_CP065725.1"/>
</dbReference>
<dbReference type="SUPFAM" id="SSF103481">
    <property type="entry name" value="Multidrug resistance efflux transporter EmrE"/>
    <property type="match status" value="2"/>
</dbReference>
<dbReference type="Proteomes" id="UP000254603">
    <property type="component" value="Unassembled WGS sequence"/>
</dbReference>
<evidence type="ECO:0000313" key="4">
    <source>
        <dbReference type="EMBL" id="SUA56665.1"/>
    </source>
</evidence>
<dbReference type="OrthoDB" id="8584557at2"/>
<dbReference type="GO" id="GO:0016020">
    <property type="term" value="C:membrane"/>
    <property type="evidence" value="ECO:0007669"/>
    <property type="project" value="InterPro"/>
</dbReference>
<dbReference type="EMBL" id="CP065725">
    <property type="protein sequence ID" value="QPT39555.1"/>
    <property type="molecule type" value="Genomic_DNA"/>
</dbReference>
<feature type="domain" description="EamA" evidence="2">
    <location>
        <begin position="9"/>
        <end position="141"/>
    </location>
</feature>
<feature type="domain" description="EamA" evidence="2">
    <location>
        <begin position="150"/>
        <end position="285"/>
    </location>
</feature>
<dbReference type="PANTHER" id="PTHR22911">
    <property type="entry name" value="ACYL-MALONYL CONDENSING ENZYME-RELATED"/>
    <property type="match status" value="1"/>
</dbReference>
<organism evidence="4 5">
    <name type="scientific">Oligella ureolytica</name>
    <dbReference type="NCBI Taxonomy" id="90244"/>
    <lineage>
        <taxon>Bacteria</taxon>
        <taxon>Pseudomonadati</taxon>
        <taxon>Pseudomonadota</taxon>
        <taxon>Betaproteobacteria</taxon>
        <taxon>Burkholderiales</taxon>
        <taxon>Alcaligenaceae</taxon>
        <taxon>Oligella</taxon>
    </lineage>
</organism>